<dbReference type="AlphaFoldDB" id="A0AAV3UR53"/>
<proteinExistence type="predicted"/>
<dbReference type="PANTHER" id="PTHR33360">
    <property type="entry name" value="TRANSPOSASE FOR INSERTION SEQUENCE ELEMENT IS200"/>
    <property type="match status" value="1"/>
</dbReference>
<accession>A0AAV3UR53</accession>
<dbReference type="InterPro" id="IPR002686">
    <property type="entry name" value="Transposase_17"/>
</dbReference>
<dbReference type="InterPro" id="IPR036515">
    <property type="entry name" value="Transposase_17_sf"/>
</dbReference>
<sequence>MHLFMSIHLKHAPSEIVRTIKSITAREIWEQHELLLARVFWGSFWERSFYVGTTGEMSSRTVERYTNRTEHVWIKLTRFISGLDPEALSLYFL</sequence>
<gene>
    <name evidence="2" type="ORF">GCM10025751_55280</name>
</gene>
<dbReference type="EMBL" id="BAABKX010000030">
    <property type="protein sequence ID" value="GAA5064967.1"/>
    <property type="molecule type" value="Genomic_DNA"/>
</dbReference>
<dbReference type="SUPFAM" id="SSF143422">
    <property type="entry name" value="Transposase IS200-like"/>
    <property type="match status" value="1"/>
</dbReference>
<organism evidence="2 3">
    <name type="scientific">Haladaptatus pallidirubidus</name>
    <dbReference type="NCBI Taxonomy" id="1008152"/>
    <lineage>
        <taxon>Archaea</taxon>
        <taxon>Methanobacteriati</taxon>
        <taxon>Methanobacteriota</taxon>
        <taxon>Stenosarchaea group</taxon>
        <taxon>Halobacteria</taxon>
        <taxon>Halobacteriales</taxon>
        <taxon>Haladaptataceae</taxon>
        <taxon>Haladaptatus</taxon>
    </lineage>
</organism>
<evidence type="ECO:0000313" key="2">
    <source>
        <dbReference type="EMBL" id="GAA5064967.1"/>
    </source>
</evidence>
<protein>
    <recommendedName>
        <fullName evidence="1">Transposase IS200-like domain-containing protein</fullName>
    </recommendedName>
</protein>
<keyword evidence="3" id="KW-1185">Reference proteome</keyword>
<feature type="domain" description="Transposase IS200-like" evidence="1">
    <location>
        <begin position="1"/>
        <end position="67"/>
    </location>
</feature>
<comment type="caution">
    <text evidence="2">The sequence shown here is derived from an EMBL/GenBank/DDBJ whole genome shotgun (WGS) entry which is preliminary data.</text>
</comment>
<dbReference type="Gene3D" id="3.30.70.1290">
    <property type="entry name" value="Transposase IS200-like"/>
    <property type="match status" value="1"/>
</dbReference>
<dbReference type="GO" id="GO:0006313">
    <property type="term" value="P:DNA transposition"/>
    <property type="evidence" value="ECO:0007669"/>
    <property type="project" value="InterPro"/>
</dbReference>
<dbReference type="NCBIfam" id="NF033573">
    <property type="entry name" value="transpos_IS200"/>
    <property type="match status" value="1"/>
</dbReference>
<dbReference type="PANTHER" id="PTHR33360:SF2">
    <property type="entry name" value="TRANSPOSASE FOR INSERTION SEQUENCE ELEMENT IS200"/>
    <property type="match status" value="1"/>
</dbReference>
<evidence type="ECO:0000313" key="3">
    <source>
        <dbReference type="Proteomes" id="UP001501729"/>
    </source>
</evidence>
<dbReference type="Proteomes" id="UP001501729">
    <property type="component" value="Unassembled WGS sequence"/>
</dbReference>
<reference evidence="2 3" key="1">
    <citation type="journal article" date="2019" name="Int. J. Syst. Evol. Microbiol.">
        <title>The Global Catalogue of Microorganisms (GCM) 10K type strain sequencing project: providing services to taxonomists for standard genome sequencing and annotation.</title>
        <authorList>
            <consortium name="The Broad Institute Genomics Platform"/>
            <consortium name="The Broad Institute Genome Sequencing Center for Infectious Disease"/>
            <person name="Wu L."/>
            <person name="Ma J."/>
        </authorList>
    </citation>
    <scope>NUCLEOTIDE SEQUENCE [LARGE SCALE GENOMIC DNA]</scope>
    <source>
        <strain evidence="2 3">JCM 17504</strain>
    </source>
</reference>
<dbReference type="GO" id="GO:0003677">
    <property type="term" value="F:DNA binding"/>
    <property type="evidence" value="ECO:0007669"/>
    <property type="project" value="InterPro"/>
</dbReference>
<dbReference type="Pfam" id="PF01797">
    <property type="entry name" value="Y1_Tnp"/>
    <property type="match status" value="1"/>
</dbReference>
<dbReference type="GO" id="GO:0004803">
    <property type="term" value="F:transposase activity"/>
    <property type="evidence" value="ECO:0007669"/>
    <property type="project" value="InterPro"/>
</dbReference>
<name>A0AAV3UR53_9EURY</name>
<evidence type="ECO:0000259" key="1">
    <source>
        <dbReference type="Pfam" id="PF01797"/>
    </source>
</evidence>